<sequence>MSIGDIFSQILIRPLFNIVVGITNLMPSHEVAISIIIVTILVRLLLLPPAIHQARHMQRNQEKMKQVKEKLATIQEQHKHDQAKKAEETMRIYREAGINPASGCLPLLIQLPILLALYRVFLLGISPETYHLLYTFVSQPETARLTFLGLQLTEPSLLLAAIAGAAQFILMRLAGAPAPAPGAQDDQSAQMMAAMQKNMRYIFPAMTVLIAARLPAALGLYWVVSTLFGIAQQYLFKKYLNVSGFPAA</sequence>
<dbReference type="AlphaFoldDB" id="A0A2M6X081"/>
<keyword evidence="7 11" id="KW-0472">Membrane</keyword>
<evidence type="ECO:0000256" key="11">
    <source>
        <dbReference type="SAM" id="Phobius"/>
    </source>
</evidence>
<dbReference type="PANTHER" id="PTHR12428">
    <property type="entry name" value="OXA1"/>
    <property type="match status" value="1"/>
</dbReference>
<evidence type="ECO:0000256" key="6">
    <source>
        <dbReference type="ARBA" id="ARBA00022989"/>
    </source>
</evidence>
<dbReference type="CDD" id="cd20070">
    <property type="entry name" value="5TM_YidC_Alb3"/>
    <property type="match status" value="1"/>
</dbReference>
<protein>
    <recommendedName>
        <fullName evidence="12">Membrane insertase YidC/Oxa/ALB C-terminal domain-containing protein</fullName>
    </recommendedName>
</protein>
<organism evidence="13 14">
    <name type="scientific">Candidatus Andersenbacteria bacterium CG10_big_fil_rev_8_21_14_0_10_54_11</name>
    <dbReference type="NCBI Taxonomy" id="1974485"/>
    <lineage>
        <taxon>Bacteria</taxon>
        <taxon>Candidatus Anderseniibacteriota</taxon>
    </lineage>
</organism>
<evidence type="ECO:0000256" key="1">
    <source>
        <dbReference type="ARBA" id="ARBA00004651"/>
    </source>
</evidence>
<keyword evidence="2" id="KW-0813">Transport</keyword>
<dbReference type="NCBIfam" id="TIGR03592">
    <property type="entry name" value="yidC_oxa1_cterm"/>
    <property type="match status" value="1"/>
</dbReference>
<dbReference type="InterPro" id="IPR028055">
    <property type="entry name" value="YidC/Oxa/ALB_C"/>
</dbReference>
<evidence type="ECO:0000256" key="3">
    <source>
        <dbReference type="ARBA" id="ARBA00022475"/>
    </source>
</evidence>
<feature type="coiled-coil region" evidence="10">
    <location>
        <begin position="57"/>
        <end position="84"/>
    </location>
</feature>
<feature type="transmembrane region" description="Helical" evidence="11">
    <location>
        <begin position="145"/>
        <end position="170"/>
    </location>
</feature>
<comment type="subcellular location">
    <subcellularLocation>
        <location evidence="1">Cell membrane</location>
        <topology evidence="1">Multi-pass membrane protein</topology>
    </subcellularLocation>
    <subcellularLocation>
        <location evidence="9">Membrane</location>
        <topology evidence="9">Multi-pass membrane protein</topology>
    </subcellularLocation>
</comment>
<feature type="transmembrane region" description="Helical" evidence="11">
    <location>
        <begin position="31"/>
        <end position="51"/>
    </location>
</feature>
<keyword evidence="10" id="KW-0175">Coiled coil</keyword>
<feature type="domain" description="Membrane insertase YidC/Oxa/ALB C-terminal" evidence="12">
    <location>
        <begin position="32"/>
        <end position="237"/>
    </location>
</feature>
<keyword evidence="4 9" id="KW-0812">Transmembrane</keyword>
<evidence type="ECO:0000313" key="13">
    <source>
        <dbReference type="EMBL" id="PIT98418.1"/>
    </source>
</evidence>
<evidence type="ECO:0000256" key="8">
    <source>
        <dbReference type="ARBA" id="ARBA00023186"/>
    </source>
</evidence>
<reference evidence="14" key="1">
    <citation type="submission" date="2017-09" db="EMBL/GenBank/DDBJ databases">
        <title>Depth-based differentiation of microbial function through sediment-hosted aquifers and enrichment of novel symbionts in the deep terrestrial subsurface.</title>
        <authorList>
            <person name="Probst A.J."/>
            <person name="Ladd B."/>
            <person name="Jarett J.K."/>
            <person name="Geller-Mcgrath D.E."/>
            <person name="Sieber C.M.K."/>
            <person name="Emerson J.B."/>
            <person name="Anantharaman K."/>
            <person name="Thomas B.C."/>
            <person name="Malmstrom R."/>
            <person name="Stieglmeier M."/>
            <person name="Klingl A."/>
            <person name="Woyke T."/>
            <person name="Ryan C.M."/>
            <person name="Banfield J.F."/>
        </authorList>
    </citation>
    <scope>NUCLEOTIDE SEQUENCE [LARGE SCALE GENOMIC DNA]</scope>
</reference>
<comment type="caution">
    <text evidence="13">The sequence shown here is derived from an EMBL/GenBank/DDBJ whole genome shotgun (WGS) entry which is preliminary data.</text>
</comment>
<feature type="transmembrane region" description="Helical" evidence="11">
    <location>
        <begin position="104"/>
        <end position="125"/>
    </location>
</feature>
<evidence type="ECO:0000256" key="9">
    <source>
        <dbReference type="RuleBase" id="RU003945"/>
    </source>
</evidence>
<dbReference type="GO" id="GO:0015031">
    <property type="term" value="P:protein transport"/>
    <property type="evidence" value="ECO:0007669"/>
    <property type="project" value="UniProtKB-KW"/>
</dbReference>
<comment type="similarity">
    <text evidence="9">Belongs to the OXA1/ALB3/YidC family.</text>
</comment>
<dbReference type="GO" id="GO:0005886">
    <property type="term" value="C:plasma membrane"/>
    <property type="evidence" value="ECO:0007669"/>
    <property type="project" value="UniProtKB-SubCell"/>
</dbReference>
<keyword evidence="3" id="KW-1003">Cell membrane</keyword>
<dbReference type="Pfam" id="PF02096">
    <property type="entry name" value="60KD_IMP"/>
    <property type="match status" value="1"/>
</dbReference>
<evidence type="ECO:0000259" key="12">
    <source>
        <dbReference type="Pfam" id="PF02096"/>
    </source>
</evidence>
<accession>A0A2M6X081</accession>
<dbReference type="GO" id="GO:0032977">
    <property type="term" value="F:membrane insertase activity"/>
    <property type="evidence" value="ECO:0007669"/>
    <property type="project" value="InterPro"/>
</dbReference>
<evidence type="ECO:0000256" key="4">
    <source>
        <dbReference type="ARBA" id="ARBA00022692"/>
    </source>
</evidence>
<dbReference type="EMBL" id="PEZP01000008">
    <property type="protein sequence ID" value="PIT98418.1"/>
    <property type="molecule type" value="Genomic_DNA"/>
</dbReference>
<proteinExistence type="inferred from homology"/>
<keyword evidence="6 11" id="KW-1133">Transmembrane helix</keyword>
<dbReference type="PANTHER" id="PTHR12428:SF65">
    <property type="entry name" value="CYTOCHROME C OXIDASE ASSEMBLY PROTEIN COX18, MITOCHONDRIAL"/>
    <property type="match status" value="1"/>
</dbReference>
<evidence type="ECO:0000256" key="5">
    <source>
        <dbReference type="ARBA" id="ARBA00022927"/>
    </source>
</evidence>
<evidence type="ECO:0000256" key="10">
    <source>
        <dbReference type="SAM" id="Coils"/>
    </source>
</evidence>
<gene>
    <name evidence="13" type="ORF">COT71_00810</name>
</gene>
<dbReference type="InterPro" id="IPR001708">
    <property type="entry name" value="YidC/ALB3/OXA1/COX18"/>
</dbReference>
<keyword evidence="8" id="KW-0143">Chaperone</keyword>
<evidence type="ECO:0000256" key="2">
    <source>
        <dbReference type="ARBA" id="ARBA00022448"/>
    </source>
</evidence>
<dbReference type="GO" id="GO:0051205">
    <property type="term" value="P:protein insertion into membrane"/>
    <property type="evidence" value="ECO:0007669"/>
    <property type="project" value="TreeGrafter"/>
</dbReference>
<evidence type="ECO:0000256" key="7">
    <source>
        <dbReference type="ARBA" id="ARBA00023136"/>
    </source>
</evidence>
<keyword evidence="5" id="KW-0653">Protein transport</keyword>
<feature type="transmembrane region" description="Helical" evidence="11">
    <location>
        <begin position="201"/>
        <end position="224"/>
    </location>
</feature>
<name>A0A2M6X081_9BACT</name>
<dbReference type="InterPro" id="IPR047196">
    <property type="entry name" value="YidC_ALB_C"/>
</dbReference>
<dbReference type="Proteomes" id="UP000230731">
    <property type="component" value="Unassembled WGS sequence"/>
</dbReference>
<evidence type="ECO:0000313" key="14">
    <source>
        <dbReference type="Proteomes" id="UP000230731"/>
    </source>
</evidence>